<protein>
    <submittedName>
        <fullName evidence="2">Uncharacterized protein</fullName>
    </submittedName>
</protein>
<feature type="transmembrane region" description="Helical" evidence="1">
    <location>
        <begin position="89"/>
        <end position="109"/>
    </location>
</feature>
<dbReference type="Proteomes" id="UP001478817">
    <property type="component" value="Unassembled WGS sequence"/>
</dbReference>
<evidence type="ECO:0000313" key="3">
    <source>
        <dbReference type="Proteomes" id="UP001478817"/>
    </source>
</evidence>
<keyword evidence="1" id="KW-0472">Membrane</keyword>
<keyword evidence="1" id="KW-1133">Transmembrane helix</keyword>
<evidence type="ECO:0000256" key="1">
    <source>
        <dbReference type="SAM" id="Phobius"/>
    </source>
</evidence>
<feature type="transmembrane region" description="Helical" evidence="1">
    <location>
        <begin position="15"/>
        <end position="40"/>
    </location>
</feature>
<feature type="transmembrane region" description="Helical" evidence="1">
    <location>
        <begin position="274"/>
        <end position="292"/>
    </location>
</feature>
<reference evidence="2 3" key="1">
    <citation type="submission" date="2024-04" db="EMBL/GenBank/DDBJ databases">
        <title>Human intestinal bacterial collection.</title>
        <authorList>
            <person name="Pauvert C."/>
            <person name="Hitch T.C.A."/>
            <person name="Clavel T."/>
        </authorList>
    </citation>
    <scope>NUCLEOTIDE SEQUENCE [LARGE SCALE GENOMIC DNA]</scope>
    <source>
        <strain evidence="2 3">CLA-AA-H197</strain>
    </source>
</reference>
<keyword evidence="3" id="KW-1185">Reference proteome</keyword>
<organism evidence="2 3">
    <name type="scientific">Paratractidigestivibacter faecalis</name>
    <dbReference type="NCBI Taxonomy" id="2292441"/>
    <lineage>
        <taxon>Bacteria</taxon>
        <taxon>Bacillati</taxon>
        <taxon>Actinomycetota</taxon>
        <taxon>Coriobacteriia</taxon>
        <taxon>Coriobacteriales</taxon>
        <taxon>Atopobiaceae</taxon>
        <taxon>Paratractidigestivibacter</taxon>
    </lineage>
</organism>
<name>A0ABV1IFT6_9ACTN</name>
<feature type="transmembrane region" description="Helical" evidence="1">
    <location>
        <begin position="162"/>
        <end position="188"/>
    </location>
</feature>
<dbReference type="EMBL" id="JBBNGS010000008">
    <property type="protein sequence ID" value="MEQ2637764.1"/>
    <property type="molecule type" value="Genomic_DNA"/>
</dbReference>
<gene>
    <name evidence="2" type="ORF">AAAT05_05325</name>
</gene>
<feature type="transmembrane region" description="Helical" evidence="1">
    <location>
        <begin position="115"/>
        <end position="135"/>
    </location>
</feature>
<accession>A0ABV1IFT6</accession>
<sequence>MADVRPSIPRTPAQVTLRVVSAIMALLGGQVVVGAVLVFLNRDQLGLAEESMWTVLTYGGIILAAAGLLLLTAWLGFRAADDSSRVGPYRFLCYFVGLVVLVAIVWGWGMGMFLLFNPVVLASTVTYVLVCSQLADKVAEEHEAGVKGEVFLRTGRQRTLHLLAEVVLVKGAILGVIVAVLAVTAFAVTGSSAGADLARDLGLEGSDLVTGVVVGLLTAAANVLVGCLGIWGSNRPQKIVPFFVIVTASLAFDVAKIVVSVAVAGGLSSVGVDVLLDLLFTGSCAWLSWKIWKQPRELVDKRLIAEQ</sequence>
<feature type="transmembrane region" description="Helical" evidence="1">
    <location>
        <begin position="52"/>
        <end position="77"/>
    </location>
</feature>
<proteinExistence type="predicted"/>
<dbReference type="RefSeq" id="WP_349182363.1">
    <property type="nucleotide sequence ID" value="NZ_JBBNGS010000008.1"/>
</dbReference>
<comment type="caution">
    <text evidence="2">The sequence shown here is derived from an EMBL/GenBank/DDBJ whole genome shotgun (WGS) entry which is preliminary data.</text>
</comment>
<evidence type="ECO:0000313" key="2">
    <source>
        <dbReference type="EMBL" id="MEQ2637764.1"/>
    </source>
</evidence>
<keyword evidence="1" id="KW-0812">Transmembrane</keyword>
<feature type="transmembrane region" description="Helical" evidence="1">
    <location>
        <begin position="208"/>
        <end position="231"/>
    </location>
</feature>
<feature type="transmembrane region" description="Helical" evidence="1">
    <location>
        <begin position="243"/>
        <end position="268"/>
    </location>
</feature>